<dbReference type="AlphaFoldDB" id="A0AAW1S8P9"/>
<evidence type="ECO:0000313" key="3">
    <source>
        <dbReference type="Proteomes" id="UP001445335"/>
    </source>
</evidence>
<accession>A0AAW1S8P9</accession>
<reference evidence="2 3" key="1">
    <citation type="journal article" date="2024" name="Nat. Commun.">
        <title>Phylogenomics reveals the evolutionary origins of lichenization in chlorophyte algae.</title>
        <authorList>
            <person name="Puginier C."/>
            <person name="Libourel C."/>
            <person name="Otte J."/>
            <person name="Skaloud P."/>
            <person name="Haon M."/>
            <person name="Grisel S."/>
            <person name="Petersen M."/>
            <person name="Berrin J.G."/>
            <person name="Delaux P.M."/>
            <person name="Dal Grande F."/>
            <person name="Keller J."/>
        </authorList>
    </citation>
    <scope>NUCLEOTIDE SEQUENCE [LARGE SCALE GENOMIC DNA]</scope>
    <source>
        <strain evidence="2 3">SAG 245.80</strain>
    </source>
</reference>
<protein>
    <submittedName>
        <fullName evidence="2">Uncharacterized protein</fullName>
    </submittedName>
</protein>
<comment type="caution">
    <text evidence="2">The sequence shown here is derived from an EMBL/GenBank/DDBJ whole genome shotgun (WGS) entry which is preliminary data.</text>
</comment>
<feature type="region of interest" description="Disordered" evidence="1">
    <location>
        <begin position="209"/>
        <end position="228"/>
    </location>
</feature>
<proteinExistence type="predicted"/>
<sequence>MDGAGHKVLLSDTSPAAFRPLPDAQSPTPAPLQGAGGPLALPGIRGALGELVLLPLPPLLPEGPGVGGRVLLGTGAAVGVAGVRGARLARPLDLPPPPAGYLAGVWGRRVGAAQPAALGGLDGVLHLAGGLRERAEAWQAARGDGTPPEGGLAEGSLEAGDPQALVTLHLELGAGAAGLRAAASAPGAPVAALAVRRGRNGTLELAVAEQEADGRGSGASGSSGADQSALSQPWAWPLASAEAPSLARYEALARELVARHSLAGNKGLSSVRLLAAAADALALLRFDLEVQHARAPNASSLPAGTFDLRPGTFERWQATVQVKTGEAGELQLVPITAQRLEATHGSISFSPLSQVMQLGNMTLPMDLNFVYPAMDAVY</sequence>
<name>A0AAW1S8P9_9CHLO</name>
<organism evidence="2 3">
    <name type="scientific">Elliptochloris bilobata</name>
    <dbReference type="NCBI Taxonomy" id="381761"/>
    <lineage>
        <taxon>Eukaryota</taxon>
        <taxon>Viridiplantae</taxon>
        <taxon>Chlorophyta</taxon>
        <taxon>core chlorophytes</taxon>
        <taxon>Trebouxiophyceae</taxon>
        <taxon>Trebouxiophyceae incertae sedis</taxon>
        <taxon>Elliptochloris clade</taxon>
        <taxon>Elliptochloris</taxon>
    </lineage>
</organism>
<gene>
    <name evidence="2" type="ORF">WJX81_000962</name>
</gene>
<feature type="region of interest" description="Disordered" evidence="1">
    <location>
        <begin position="15"/>
        <end position="34"/>
    </location>
</feature>
<dbReference type="EMBL" id="JALJOU010000007">
    <property type="protein sequence ID" value="KAK9842455.1"/>
    <property type="molecule type" value="Genomic_DNA"/>
</dbReference>
<evidence type="ECO:0000313" key="2">
    <source>
        <dbReference type="EMBL" id="KAK9842455.1"/>
    </source>
</evidence>
<dbReference type="Proteomes" id="UP001445335">
    <property type="component" value="Unassembled WGS sequence"/>
</dbReference>
<keyword evidence="3" id="KW-1185">Reference proteome</keyword>
<evidence type="ECO:0000256" key="1">
    <source>
        <dbReference type="SAM" id="MobiDB-lite"/>
    </source>
</evidence>